<evidence type="ECO:0000313" key="1">
    <source>
        <dbReference type="EMBL" id="SJZ32224.1"/>
    </source>
</evidence>
<gene>
    <name evidence="1" type="ORF">SAMN02745205_00261</name>
</gene>
<evidence type="ECO:0000313" key="2">
    <source>
        <dbReference type="Proteomes" id="UP000189956"/>
    </source>
</evidence>
<protein>
    <submittedName>
        <fullName evidence="1">Uncharacterized protein</fullName>
    </submittedName>
</protein>
<organism evidence="1 2">
    <name type="scientific">Porphyromonas cangingivalis</name>
    <dbReference type="NCBI Taxonomy" id="36874"/>
    <lineage>
        <taxon>Bacteria</taxon>
        <taxon>Pseudomonadati</taxon>
        <taxon>Bacteroidota</taxon>
        <taxon>Bacteroidia</taxon>
        <taxon>Bacteroidales</taxon>
        <taxon>Porphyromonadaceae</taxon>
        <taxon>Porphyromonas</taxon>
    </lineage>
</organism>
<dbReference type="Proteomes" id="UP000189956">
    <property type="component" value="Unassembled WGS sequence"/>
</dbReference>
<reference evidence="1 2" key="1">
    <citation type="submission" date="2017-02" db="EMBL/GenBank/DDBJ databases">
        <authorList>
            <person name="Peterson S.W."/>
        </authorList>
    </citation>
    <scope>NUCLEOTIDE SEQUENCE [LARGE SCALE GENOMIC DNA]</scope>
    <source>
        <strain evidence="1 2">ATCC 700135</strain>
    </source>
</reference>
<accession>A0A1T4JPY9</accession>
<dbReference type="EMBL" id="FUWL01000003">
    <property type="protein sequence ID" value="SJZ32224.1"/>
    <property type="molecule type" value="Genomic_DNA"/>
</dbReference>
<dbReference type="AlphaFoldDB" id="A0A1T4JPY9"/>
<sequence length="42" mass="4841">MTKVVRIDETSPTTFLWWASDAVFEDFVMKTEVCANLSEIQT</sequence>
<proteinExistence type="predicted"/>
<name>A0A1T4JPY9_PORCN</name>